<dbReference type="GO" id="GO:0045505">
    <property type="term" value="F:dynein intermediate chain binding"/>
    <property type="evidence" value="ECO:0007669"/>
    <property type="project" value="InterPro"/>
</dbReference>
<feature type="compositionally biased region" description="Basic and acidic residues" evidence="1">
    <location>
        <begin position="674"/>
        <end position="684"/>
    </location>
</feature>
<proteinExistence type="predicted"/>
<dbReference type="RefSeq" id="XP_052132342.1">
    <property type="nucleotide sequence ID" value="XM_052276382.1"/>
</dbReference>
<dbReference type="Proteomes" id="UP000504606">
    <property type="component" value="Unplaced"/>
</dbReference>
<evidence type="ECO:0000259" key="2">
    <source>
        <dbReference type="Pfam" id="PF08385"/>
    </source>
</evidence>
<feature type="compositionally biased region" description="Polar residues" evidence="1">
    <location>
        <begin position="798"/>
        <end position="807"/>
    </location>
</feature>
<name>A0A9C6XVF5_FRAOC</name>
<sequence length="868" mass="97471">MGEILELTESAYFPCFKTLFRNVVAALTEVRDICVYIKPVEELMEHIGTLEFPDVAEMLPAVMHTVCLLWGNSRYYCTSPRIILLIKEISNQLIRQSSDCLDPSSLFQGELDEAQERVTMCIETLQNFKEVFEESRGNLGSGYFKNSEPVMWNFKSKIVFERLNQYIERLEKVQTVFDAGVEYSKLEKVEIGGLKGRILGQKVEELFEEFKNIFSGFTKIEYDPLNPDDRSFEKDEVVFKDNMKDLEGRLAAIITQAFDDCANFESLSKLIQVAGSLMDRSIAKEDMKERMPRVLEVYSKDLDVVKVIFDEYREAKEENGFYDVDCYFPPTAGAMTFVHKLRCRIQAPMEFFSEWENPIVETPDMEHVRHKYDEMKEKLDGLWDSLYSEWAARVPNEVNTNLAKTLLTRHEDNTISTNFAPELVAALRECRYLQFLDLLDNVPAPAKELFDRSEELHLWVTTLNRIVEWYNEILKRCIPVEFDLIREEMNGIDNYIQEVQDKLNWKSDGVWPYVENIRDLTRALHGRVVQAQANVEHITGLLDNFAHIPLFERDEKAGLLALADRTTRVNKRFTEVRAAADQIHLKMDENYKLFHNVPLEEPEPEAPPRKKRLKKRFDDDGNEIPWDEGEEEWESYDEDEEGEEEHVEEEEEEESSSEESSESSEELWSSDSEMGGRKAVKEQAVEGWDFDTWAEDGDGQAEDGGGQEPPHALAQTSTAPVEQEGEEEAEQVGGSATGSATGAAEGAAEDGEEAVERLGGEEGSAAARTSQAGSAAASNQSGGSGAKPPAEQAEVGSSGATESVSASISLGVSKEAARAARAARAFVSSQAERGSAASGLLSAATKRSETESIRVSCQAAAAPLTAGF</sequence>
<dbReference type="GO" id="GO:0005858">
    <property type="term" value="C:axonemal dynein complex"/>
    <property type="evidence" value="ECO:0007669"/>
    <property type="project" value="TreeGrafter"/>
</dbReference>
<dbReference type="KEGG" id="foc:113217837"/>
<feature type="compositionally biased region" description="Acidic residues" evidence="1">
    <location>
        <begin position="688"/>
        <end position="701"/>
    </location>
</feature>
<reference evidence="4" key="1">
    <citation type="submission" date="2025-08" db="UniProtKB">
        <authorList>
            <consortium name="RefSeq"/>
        </authorList>
    </citation>
    <scope>IDENTIFICATION</scope>
    <source>
        <tissue evidence="4">Whole organism</tissue>
    </source>
</reference>
<feature type="compositionally biased region" description="Low complexity" evidence="1">
    <location>
        <begin position="731"/>
        <end position="746"/>
    </location>
</feature>
<dbReference type="AlphaFoldDB" id="A0A9C6XVF5"/>
<dbReference type="GO" id="GO:0051959">
    <property type="term" value="F:dynein light intermediate chain binding"/>
    <property type="evidence" value="ECO:0007669"/>
    <property type="project" value="InterPro"/>
</dbReference>
<accession>A0A9C6XVF5</accession>
<gene>
    <name evidence="4" type="primary">LOC113217837</name>
</gene>
<dbReference type="OrthoDB" id="447173at2759"/>
<evidence type="ECO:0000256" key="1">
    <source>
        <dbReference type="SAM" id="MobiDB-lite"/>
    </source>
</evidence>
<feature type="compositionally biased region" description="Low complexity" evidence="1">
    <location>
        <begin position="834"/>
        <end position="844"/>
    </location>
</feature>
<dbReference type="PANTHER" id="PTHR46532">
    <property type="entry name" value="MALE FERTILITY FACTOR KL5"/>
    <property type="match status" value="1"/>
</dbReference>
<dbReference type="PANTHER" id="PTHR46532:SF11">
    <property type="entry name" value="DYNEIN AXONEMAL HEAVY CHAIN 12"/>
    <property type="match status" value="1"/>
</dbReference>
<dbReference type="InterPro" id="IPR013594">
    <property type="entry name" value="Dynein_heavy_tail"/>
</dbReference>
<feature type="compositionally biased region" description="Low complexity" evidence="1">
    <location>
        <begin position="764"/>
        <end position="781"/>
    </location>
</feature>
<protein>
    <submittedName>
        <fullName evidence="4">Dynein beta chain, ciliary-like</fullName>
    </submittedName>
</protein>
<keyword evidence="3" id="KW-1185">Reference proteome</keyword>
<feature type="region of interest" description="Disordered" evidence="1">
    <location>
        <begin position="596"/>
        <end position="807"/>
    </location>
</feature>
<organism evidence="3 4">
    <name type="scientific">Frankliniella occidentalis</name>
    <name type="common">Western flower thrips</name>
    <name type="synonym">Euthrips occidentalis</name>
    <dbReference type="NCBI Taxonomy" id="133901"/>
    <lineage>
        <taxon>Eukaryota</taxon>
        <taxon>Metazoa</taxon>
        <taxon>Ecdysozoa</taxon>
        <taxon>Arthropoda</taxon>
        <taxon>Hexapoda</taxon>
        <taxon>Insecta</taxon>
        <taxon>Pterygota</taxon>
        <taxon>Neoptera</taxon>
        <taxon>Paraneoptera</taxon>
        <taxon>Thysanoptera</taxon>
        <taxon>Terebrantia</taxon>
        <taxon>Thripoidea</taxon>
        <taxon>Thripidae</taxon>
        <taxon>Frankliniella</taxon>
    </lineage>
</organism>
<dbReference type="GO" id="GO:0007018">
    <property type="term" value="P:microtubule-based movement"/>
    <property type="evidence" value="ECO:0007669"/>
    <property type="project" value="InterPro"/>
</dbReference>
<dbReference type="GeneID" id="113217837"/>
<evidence type="ECO:0000313" key="4">
    <source>
        <dbReference type="RefSeq" id="XP_052132342.1"/>
    </source>
</evidence>
<dbReference type="InterPro" id="IPR026983">
    <property type="entry name" value="DHC"/>
</dbReference>
<feature type="region of interest" description="Disordered" evidence="1">
    <location>
        <begin position="827"/>
        <end position="854"/>
    </location>
</feature>
<feature type="compositionally biased region" description="Acidic residues" evidence="1">
    <location>
        <begin position="620"/>
        <end position="665"/>
    </location>
</feature>
<evidence type="ECO:0000313" key="3">
    <source>
        <dbReference type="Proteomes" id="UP000504606"/>
    </source>
</evidence>
<feature type="domain" description="Dynein heavy chain tail" evidence="2">
    <location>
        <begin position="2"/>
        <end position="513"/>
    </location>
</feature>
<dbReference type="Pfam" id="PF08385">
    <property type="entry name" value="DHC_N1"/>
    <property type="match status" value="1"/>
</dbReference>